<sequence length="508" mass="53504">MAHTSSQKHGNDDVDTGAEAAMDQLAGRSSSSPAPEKTRRRPEKSGTVWTATAHIVALLIGSSVLAVAWTFAQLGWVAGPAVVVALSVVTYYSSALLADCYRDDDPDHLGGGAVHGEYIAAVRSYLGPKSVTFCGIIQYGVLWAAMVGYTITSSSSMSAVRRVNRFHRNWLAAGDGDGGGGGGGGATGVRYMVVFGAFQLLLSQLPSLENVAWLSVIAVATSFGYSSICLGLCAAKWASHRGGVRGTLAGAAAGSPGEKVFNVLLAVGNIAISYIYSPVLFEIQDTVRTPPSESKTMKRASLYGLAMSAVFYLVLGASGYAAFGEDAPSNILTGAAFHEPFWLVDVANACVVVHFLGAYQVIAQPVFARLEAYVGGRWPESRLVTASYELRLRVPAWTSAPPTAVTLSPARMALRAAVIVATTAVAAMMPFFNAVLGFIAALGFWPLAVYLPVSMHIARVKIRRGEARWWTLQGASAALLVVAVGMGVASVRDMVQRLNEDAPFKTTG</sequence>
<evidence type="ECO:0000256" key="6">
    <source>
        <dbReference type="ARBA" id="ARBA00023136"/>
    </source>
</evidence>
<feature type="transmembrane region" description="Helical" evidence="8">
    <location>
        <begin position="131"/>
        <end position="151"/>
    </location>
</feature>
<evidence type="ECO:0000313" key="11">
    <source>
        <dbReference type="Proteomes" id="UP000008021"/>
    </source>
</evidence>
<feature type="transmembrane region" description="Helical" evidence="8">
    <location>
        <begin position="438"/>
        <end position="458"/>
    </location>
</feature>
<dbReference type="Gramene" id="OMERI06G09760.1">
    <property type="protein sequence ID" value="OMERI06G09760.1"/>
    <property type="gene ID" value="OMERI06G09760"/>
</dbReference>
<reference evidence="10" key="1">
    <citation type="submission" date="2015-04" db="UniProtKB">
        <authorList>
            <consortium name="EnsemblPlants"/>
        </authorList>
    </citation>
    <scope>IDENTIFICATION</scope>
</reference>
<organism evidence="10">
    <name type="scientific">Oryza meridionalis</name>
    <dbReference type="NCBI Taxonomy" id="40149"/>
    <lineage>
        <taxon>Eukaryota</taxon>
        <taxon>Viridiplantae</taxon>
        <taxon>Streptophyta</taxon>
        <taxon>Embryophyta</taxon>
        <taxon>Tracheophyta</taxon>
        <taxon>Spermatophyta</taxon>
        <taxon>Magnoliopsida</taxon>
        <taxon>Liliopsida</taxon>
        <taxon>Poales</taxon>
        <taxon>Poaceae</taxon>
        <taxon>BOP clade</taxon>
        <taxon>Oryzoideae</taxon>
        <taxon>Oryzeae</taxon>
        <taxon>Oryzinae</taxon>
        <taxon>Oryza</taxon>
    </lineage>
</organism>
<feature type="transmembrane region" description="Helical" evidence="8">
    <location>
        <begin position="47"/>
        <end position="68"/>
    </location>
</feature>
<evidence type="ECO:0000256" key="7">
    <source>
        <dbReference type="SAM" id="MobiDB-lite"/>
    </source>
</evidence>
<proteinExistence type="predicted"/>
<comment type="subcellular location">
    <subcellularLocation>
        <location evidence="1">Cell membrane</location>
        <topology evidence="1">Multi-pass membrane protein</topology>
    </subcellularLocation>
</comment>
<evidence type="ECO:0000259" key="9">
    <source>
        <dbReference type="Pfam" id="PF01490"/>
    </source>
</evidence>
<evidence type="ECO:0000256" key="5">
    <source>
        <dbReference type="ARBA" id="ARBA00022989"/>
    </source>
</evidence>
<evidence type="ECO:0000256" key="1">
    <source>
        <dbReference type="ARBA" id="ARBA00004651"/>
    </source>
</evidence>
<evidence type="ECO:0000256" key="8">
    <source>
        <dbReference type="SAM" id="Phobius"/>
    </source>
</evidence>
<dbReference type="HOGENOM" id="CLU_031247_4_1_1"/>
<evidence type="ECO:0000313" key="10">
    <source>
        <dbReference type="EnsemblPlants" id="OMERI06G09760.1"/>
    </source>
</evidence>
<dbReference type="GO" id="GO:0006865">
    <property type="term" value="P:amino acid transport"/>
    <property type="evidence" value="ECO:0007669"/>
    <property type="project" value="UniProtKB-KW"/>
</dbReference>
<feature type="transmembrane region" description="Helical" evidence="8">
    <location>
        <begin position="341"/>
        <end position="362"/>
    </location>
</feature>
<evidence type="ECO:0000256" key="4">
    <source>
        <dbReference type="ARBA" id="ARBA00022970"/>
    </source>
</evidence>
<dbReference type="GO" id="GO:0005886">
    <property type="term" value="C:plasma membrane"/>
    <property type="evidence" value="ECO:0007669"/>
    <property type="project" value="UniProtKB-SubCell"/>
</dbReference>
<evidence type="ECO:0000256" key="2">
    <source>
        <dbReference type="ARBA" id="ARBA00022448"/>
    </source>
</evidence>
<dbReference type="AlphaFoldDB" id="A0A0E0DZD6"/>
<dbReference type="EnsemblPlants" id="OMERI06G09760.1">
    <property type="protein sequence ID" value="OMERI06G09760.1"/>
    <property type="gene ID" value="OMERI06G09760"/>
</dbReference>
<reference evidence="10" key="2">
    <citation type="submission" date="2018-05" db="EMBL/GenBank/DDBJ databases">
        <title>OmerRS3 (Oryza meridionalis Reference Sequence Version 3).</title>
        <authorList>
            <person name="Zhang J."/>
            <person name="Kudrna D."/>
            <person name="Lee S."/>
            <person name="Talag J."/>
            <person name="Welchert J."/>
            <person name="Wing R.A."/>
        </authorList>
    </citation>
    <scope>NUCLEOTIDE SEQUENCE [LARGE SCALE GENOMIC DNA]</scope>
    <source>
        <strain evidence="10">cv. OR44</strain>
    </source>
</reference>
<dbReference type="Proteomes" id="UP000008021">
    <property type="component" value="Chromosome 6"/>
</dbReference>
<keyword evidence="5 8" id="KW-1133">Transmembrane helix</keyword>
<protein>
    <recommendedName>
        <fullName evidence="9">Amino acid transporter transmembrane domain-containing protein</fullName>
    </recommendedName>
</protein>
<keyword evidence="2" id="KW-0813">Transport</keyword>
<feature type="transmembrane region" description="Helical" evidence="8">
    <location>
        <begin position="470"/>
        <end position="491"/>
    </location>
</feature>
<keyword evidence="4" id="KW-0029">Amino-acid transport</keyword>
<keyword evidence="6 8" id="KW-0472">Membrane</keyword>
<accession>A0A0E0DZD6</accession>
<dbReference type="InterPro" id="IPR013057">
    <property type="entry name" value="AA_transpt_TM"/>
</dbReference>
<feature type="transmembrane region" description="Helical" evidence="8">
    <location>
        <begin position="302"/>
        <end position="321"/>
    </location>
</feature>
<feature type="domain" description="Amino acid transporter transmembrane" evidence="9">
    <location>
        <begin position="45"/>
        <end position="488"/>
    </location>
</feature>
<feature type="region of interest" description="Disordered" evidence="7">
    <location>
        <begin position="1"/>
        <end position="46"/>
    </location>
</feature>
<keyword evidence="11" id="KW-1185">Reference proteome</keyword>
<dbReference type="PANTHER" id="PTHR48017">
    <property type="entry name" value="OS05G0424000 PROTEIN-RELATED"/>
    <property type="match status" value="1"/>
</dbReference>
<feature type="transmembrane region" description="Helical" evidence="8">
    <location>
        <begin position="211"/>
        <end position="235"/>
    </location>
</feature>
<feature type="transmembrane region" description="Helical" evidence="8">
    <location>
        <begin position="74"/>
        <end position="92"/>
    </location>
</feature>
<dbReference type="eggNOG" id="KOG1303">
    <property type="taxonomic scope" value="Eukaryota"/>
</dbReference>
<keyword evidence="3 8" id="KW-0812">Transmembrane</keyword>
<dbReference type="Pfam" id="PF01490">
    <property type="entry name" value="Aa_trans"/>
    <property type="match status" value="1"/>
</dbReference>
<dbReference type="STRING" id="40149.A0A0E0DZD6"/>
<evidence type="ECO:0000256" key="3">
    <source>
        <dbReference type="ARBA" id="ARBA00022692"/>
    </source>
</evidence>
<name>A0A0E0DZD6_9ORYZ</name>